<evidence type="ECO:0000313" key="9">
    <source>
        <dbReference type="Proteomes" id="UP000183530"/>
    </source>
</evidence>
<dbReference type="GO" id="GO:0016020">
    <property type="term" value="C:membrane"/>
    <property type="evidence" value="ECO:0007669"/>
    <property type="project" value="UniProtKB-SubCell"/>
</dbReference>
<comment type="subcellular location">
    <subcellularLocation>
        <location evidence="1">Membrane</location>
        <topology evidence="1">Single-pass membrane protein</topology>
    </subcellularLocation>
</comment>
<dbReference type="SUPFAM" id="SSF55486">
    <property type="entry name" value="Metalloproteases ('zincins'), catalytic domain"/>
    <property type="match status" value="1"/>
</dbReference>
<dbReference type="KEGG" id="nae:BHE16_03065"/>
<dbReference type="Proteomes" id="UP000183530">
    <property type="component" value="Chromosome"/>
</dbReference>
<evidence type="ECO:0000256" key="6">
    <source>
        <dbReference type="SAM" id="Phobius"/>
    </source>
</evidence>
<accession>A0A1L2ZLC5</accession>
<feature type="region of interest" description="Disordered" evidence="5">
    <location>
        <begin position="1"/>
        <end position="21"/>
    </location>
</feature>
<sequence>MSFNDNAQLDPGRVRDSRGRSGGKIAAGGGGILVVLLAALFGINPQILTDLGLGGSTSSTTQQSQGTEGAQSADCQTGADADQRSDCRIIGTVQSLDAFWGPYLDKYSVEHADPEVEIFADAVNTGCGQASSDVGPFYCPADQTGYFDVGFFDLLRDRFGADGGALAEEYVVAHEYGHHIQNEIGTLQYSQQGGTGPTSGAVRVELQADCFAGLWASYASETKDESGNTFLEPFTKADLQSALSAAQAVGDDRIQEASTGRVMPEAWTHGSAAQRQAWFLQGYQTGDINKCNTLEASDLNNPA</sequence>
<feature type="transmembrane region" description="Helical" evidence="6">
    <location>
        <begin position="25"/>
        <end position="43"/>
    </location>
</feature>
<feature type="region of interest" description="Disordered" evidence="5">
    <location>
        <begin position="55"/>
        <end position="78"/>
    </location>
</feature>
<proteinExistence type="predicted"/>
<evidence type="ECO:0000313" key="7">
    <source>
        <dbReference type="EMBL" id="APF40174.1"/>
    </source>
</evidence>
<protein>
    <recommendedName>
        <fullName evidence="11">Neutral zinc metallopeptidase</fullName>
    </recommendedName>
</protein>
<reference evidence="8 10" key="2">
    <citation type="submission" date="2020-08" db="EMBL/GenBank/DDBJ databases">
        <title>Sequencing the genomes of 1000 actinobacteria strains.</title>
        <authorList>
            <person name="Klenk H.-P."/>
        </authorList>
    </citation>
    <scope>NUCLEOTIDE SEQUENCE [LARGE SCALE GENOMIC DNA]</scope>
    <source>
        <strain evidence="8 10">DSM 105783</strain>
    </source>
</reference>
<evidence type="ECO:0000256" key="4">
    <source>
        <dbReference type="ARBA" id="ARBA00023136"/>
    </source>
</evidence>
<dbReference type="STRING" id="556325.BHE16_03065"/>
<dbReference type="InterPro" id="IPR007343">
    <property type="entry name" value="Uncharacterised_pept_Zn_put"/>
</dbReference>
<evidence type="ECO:0000313" key="8">
    <source>
        <dbReference type="EMBL" id="MBB5511836.1"/>
    </source>
</evidence>
<dbReference type="AlphaFoldDB" id="A0A1L2ZLC5"/>
<reference evidence="7 9" key="1">
    <citation type="submission" date="2016-11" db="EMBL/GenBank/DDBJ databases">
        <title>Genome sequencing of Zhihengliuella aestuarii B18 antagonistic to Plasmodiophora brassicae.</title>
        <authorList>
            <person name="Luo Y."/>
        </authorList>
    </citation>
    <scope>NUCLEOTIDE SEQUENCE [LARGE SCALE GENOMIC DNA]</scope>
    <source>
        <strain evidence="7 9">B18</strain>
    </source>
</reference>
<evidence type="ECO:0000256" key="3">
    <source>
        <dbReference type="ARBA" id="ARBA00022989"/>
    </source>
</evidence>
<feature type="compositionally biased region" description="Low complexity" evidence="5">
    <location>
        <begin position="55"/>
        <end position="72"/>
    </location>
</feature>
<dbReference type="EMBL" id="JACHDR010000001">
    <property type="protein sequence ID" value="MBB5511836.1"/>
    <property type="molecule type" value="Genomic_DNA"/>
</dbReference>
<dbReference type="Pfam" id="PF04228">
    <property type="entry name" value="Zn_peptidase"/>
    <property type="match status" value="1"/>
</dbReference>
<keyword evidence="3 6" id="KW-1133">Transmembrane helix</keyword>
<dbReference type="EMBL" id="CP018135">
    <property type="protein sequence ID" value="APF40174.1"/>
    <property type="molecule type" value="Genomic_DNA"/>
</dbReference>
<keyword evidence="9" id="KW-1185">Reference proteome</keyword>
<keyword evidence="2 6" id="KW-0812">Transmembrane</keyword>
<organism evidence="7 9">
    <name type="scientific">Neomicrococcus aestuarii</name>
    <dbReference type="NCBI Taxonomy" id="556325"/>
    <lineage>
        <taxon>Bacteria</taxon>
        <taxon>Bacillati</taxon>
        <taxon>Actinomycetota</taxon>
        <taxon>Actinomycetes</taxon>
        <taxon>Micrococcales</taxon>
        <taxon>Micrococcaceae</taxon>
        <taxon>Neomicrococcus</taxon>
    </lineage>
</organism>
<dbReference type="RefSeq" id="WP_071893651.1">
    <property type="nucleotide sequence ID" value="NZ_BAAARH010000006.1"/>
</dbReference>
<dbReference type="PANTHER" id="PTHR30168">
    <property type="entry name" value="PUTATIVE MEMBRANE PROTEIN YPFJ"/>
    <property type="match status" value="1"/>
</dbReference>
<evidence type="ECO:0008006" key="11">
    <source>
        <dbReference type="Google" id="ProtNLM"/>
    </source>
</evidence>
<gene>
    <name evidence="7" type="ORF">BHE16_03065</name>
    <name evidence="8" type="ORF">HD598_000523</name>
</gene>
<keyword evidence="4 6" id="KW-0472">Membrane</keyword>
<evidence type="ECO:0000256" key="2">
    <source>
        <dbReference type="ARBA" id="ARBA00022692"/>
    </source>
</evidence>
<evidence type="ECO:0000256" key="5">
    <source>
        <dbReference type="SAM" id="MobiDB-lite"/>
    </source>
</evidence>
<evidence type="ECO:0000313" key="10">
    <source>
        <dbReference type="Proteomes" id="UP000580797"/>
    </source>
</evidence>
<dbReference type="PANTHER" id="PTHR30168:SF0">
    <property type="entry name" value="INNER MEMBRANE PROTEIN"/>
    <property type="match status" value="1"/>
</dbReference>
<dbReference type="Proteomes" id="UP000580797">
    <property type="component" value="Unassembled WGS sequence"/>
</dbReference>
<name>A0A1L2ZLC5_9MICC</name>
<evidence type="ECO:0000256" key="1">
    <source>
        <dbReference type="ARBA" id="ARBA00004167"/>
    </source>
</evidence>
<dbReference type="OrthoDB" id="9774900at2"/>